<keyword evidence="3" id="KW-1185">Reference proteome</keyword>
<dbReference type="EMBL" id="JACBKZ010000007">
    <property type="protein sequence ID" value="KAF5946879.1"/>
    <property type="molecule type" value="Genomic_DNA"/>
</dbReference>
<organism evidence="2 3">
    <name type="scientific">Camellia sinensis</name>
    <name type="common">Tea plant</name>
    <name type="synonym">Thea sinensis</name>
    <dbReference type="NCBI Taxonomy" id="4442"/>
    <lineage>
        <taxon>Eukaryota</taxon>
        <taxon>Viridiplantae</taxon>
        <taxon>Streptophyta</taxon>
        <taxon>Embryophyta</taxon>
        <taxon>Tracheophyta</taxon>
        <taxon>Spermatophyta</taxon>
        <taxon>Magnoliopsida</taxon>
        <taxon>eudicotyledons</taxon>
        <taxon>Gunneridae</taxon>
        <taxon>Pentapetalae</taxon>
        <taxon>asterids</taxon>
        <taxon>Ericales</taxon>
        <taxon>Theaceae</taxon>
        <taxon>Camellia</taxon>
    </lineage>
</organism>
<evidence type="ECO:0000256" key="1">
    <source>
        <dbReference type="SAM" id="Phobius"/>
    </source>
</evidence>
<keyword evidence="1" id="KW-0472">Membrane</keyword>
<dbReference type="AlphaFoldDB" id="A0A7J7H1L0"/>
<dbReference type="Proteomes" id="UP000593564">
    <property type="component" value="Unassembled WGS sequence"/>
</dbReference>
<keyword evidence="1" id="KW-1133">Transmembrane helix</keyword>
<feature type="transmembrane region" description="Helical" evidence="1">
    <location>
        <begin position="67"/>
        <end position="90"/>
    </location>
</feature>
<evidence type="ECO:0000313" key="3">
    <source>
        <dbReference type="Proteomes" id="UP000593564"/>
    </source>
</evidence>
<dbReference type="PANTHER" id="PTHR33726">
    <property type="entry name" value="TRANSMEMBRANE PROTEIN"/>
    <property type="match status" value="1"/>
</dbReference>
<dbReference type="PANTHER" id="PTHR33726:SF19">
    <property type="entry name" value="OS03G0313800 PROTEIN"/>
    <property type="match status" value="1"/>
</dbReference>
<keyword evidence="1" id="KW-0812">Transmembrane</keyword>
<reference evidence="2 3" key="2">
    <citation type="submission" date="2020-07" db="EMBL/GenBank/DDBJ databases">
        <title>Genome assembly of wild tea tree DASZ reveals pedigree and selection history of tea varieties.</title>
        <authorList>
            <person name="Zhang W."/>
        </authorList>
    </citation>
    <scope>NUCLEOTIDE SEQUENCE [LARGE SCALE GENOMIC DNA]</scope>
    <source>
        <strain evidence="3">cv. G240</strain>
        <tissue evidence="2">Leaf</tissue>
    </source>
</reference>
<comment type="caution">
    <text evidence="2">The sequence shown here is derived from an EMBL/GenBank/DDBJ whole genome shotgun (WGS) entry which is preliminary data.</text>
</comment>
<sequence>MARWRWWSSATFRWRELNFSPPSSIFRWPTLLSSYFTPSWAHSLDLSGLSPLAWRPNLNFSIVDDVVWSLITAVESVALVSMFCFFFVFCGCTV</sequence>
<proteinExistence type="predicted"/>
<evidence type="ECO:0000313" key="2">
    <source>
        <dbReference type="EMBL" id="KAF5946879.1"/>
    </source>
</evidence>
<protein>
    <submittedName>
        <fullName evidence="2">Uncharacterized protein</fullName>
    </submittedName>
</protein>
<name>A0A7J7H1L0_CAMSI</name>
<gene>
    <name evidence="2" type="ORF">HYC85_017107</name>
</gene>
<reference evidence="3" key="1">
    <citation type="journal article" date="2020" name="Nat. Commun.">
        <title>Genome assembly of wild tea tree DASZ reveals pedigree and selection history of tea varieties.</title>
        <authorList>
            <person name="Zhang W."/>
            <person name="Zhang Y."/>
            <person name="Qiu H."/>
            <person name="Guo Y."/>
            <person name="Wan H."/>
            <person name="Zhang X."/>
            <person name="Scossa F."/>
            <person name="Alseekh S."/>
            <person name="Zhang Q."/>
            <person name="Wang P."/>
            <person name="Xu L."/>
            <person name="Schmidt M.H."/>
            <person name="Jia X."/>
            <person name="Li D."/>
            <person name="Zhu A."/>
            <person name="Guo F."/>
            <person name="Chen W."/>
            <person name="Ni D."/>
            <person name="Usadel B."/>
            <person name="Fernie A.R."/>
            <person name="Wen W."/>
        </authorList>
    </citation>
    <scope>NUCLEOTIDE SEQUENCE [LARGE SCALE GENOMIC DNA]</scope>
    <source>
        <strain evidence="3">cv. G240</strain>
    </source>
</reference>
<accession>A0A7J7H1L0</accession>